<dbReference type="Proteomes" id="UP000179157">
    <property type="component" value="Unassembled WGS sequence"/>
</dbReference>
<evidence type="ECO:0000313" key="2">
    <source>
        <dbReference type="Proteomes" id="UP000179157"/>
    </source>
</evidence>
<dbReference type="AlphaFoldDB" id="A0A1F5UQZ6"/>
<proteinExistence type="predicted"/>
<accession>A0A1F5UQZ6</accession>
<comment type="caution">
    <text evidence="1">The sequence shown here is derived from an EMBL/GenBank/DDBJ whole genome shotgun (WGS) entry which is preliminary data.</text>
</comment>
<protein>
    <submittedName>
        <fullName evidence="1">Uncharacterized protein</fullName>
    </submittedName>
</protein>
<dbReference type="SUPFAM" id="SSF160246">
    <property type="entry name" value="EspE N-terminal domain-like"/>
    <property type="match status" value="1"/>
</dbReference>
<dbReference type="STRING" id="1817864.A2Z21_04870"/>
<reference evidence="1 2" key="1">
    <citation type="journal article" date="2016" name="Nat. Commun.">
        <title>Thousands of microbial genomes shed light on interconnected biogeochemical processes in an aquifer system.</title>
        <authorList>
            <person name="Anantharaman K."/>
            <person name="Brown C.T."/>
            <person name="Hug L.A."/>
            <person name="Sharon I."/>
            <person name="Castelle C.J."/>
            <person name="Probst A.J."/>
            <person name="Thomas B.C."/>
            <person name="Singh A."/>
            <person name="Wilkins M.J."/>
            <person name="Karaoz U."/>
            <person name="Brodie E.L."/>
            <person name="Williams K.H."/>
            <person name="Hubbard S.S."/>
            <person name="Banfield J.F."/>
        </authorList>
    </citation>
    <scope>NUCLEOTIDE SEQUENCE [LARGE SCALE GENOMIC DNA]</scope>
    <source>
        <strain evidence="2">RBG_16_55_9</strain>
    </source>
</reference>
<sequence length="106" mass="12368">MQMTIYYTKVDQYLIDKIDEKDYRDRKSRSAVILTILEQYFEGQKKLGEILVDMRKVDTKGVEKALEVQKKEGNKRRIGEILVQEGLADEKDVQRALAVQHNKQPA</sequence>
<dbReference type="EMBL" id="MFGX01000112">
    <property type="protein sequence ID" value="OGF53181.1"/>
    <property type="molecule type" value="Genomic_DNA"/>
</dbReference>
<evidence type="ECO:0000313" key="1">
    <source>
        <dbReference type="EMBL" id="OGF53181.1"/>
    </source>
</evidence>
<name>A0A1F5UQZ6_FRAXR</name>
<organism evidence="1 2">
    <name type="scientific">Fraserbacteria sp. (strain RBG_16_55_9)</name>
    <dbReference type="NCBI Taxonomy" id="1817864"/>
    <lineage>
        <taxon>Bacteria</taxon>
        <taxon>Candidatus Fraseribacteriota</taxon>
    </lineage>
</organism>
<dbReference type="InterPro" id="IPR037257">
    <property type="entry name" value="T2SS_E_N_sf"/>
</dbReference>
<gene>
    <name evidence="1" type="ORF">A2Z21_04870</name>
</gene>